<dbReference type="InterPro" id="IPR027417">
    <property type="entry name" value="P-loop_NTPase"/>
</dbReference>
<dbReference type="EMBL" id="DPSM01000018">
    <property type="protein sequence ID" value="HCK01045.1"/>
    <property type="molecule type" value="Genomic_DNA"/>
</dbReference>
<proteinExistence type="inferred from homology"/>
<comment type="caution">
    <text evidence="6">The sequence shown here is derived from an EMBL/GenBank/DDBJ whole genome shotgun (WGS) entry which is preliminary data.</text>
</comment>
<protein>
    <submittedName>
        <fullName evidence="6">ABC transporter</fullName>
    </submittedName>
</protein>
<gene>
    <name evidence="6" type="ORF">DHV72_13640</name>
</gene>
<dbReference type="InterPro" id="IPR003593">
    <property type="entry name" value="AAA+_ATPase"/>
</dbReference>
<keyword evidence="3" id="KW-0547">Nucleotide-binding</keyword>
<comment type="similarity">
    <text evidence="1">Belongs to the ABC transporter superfamily.</text>
</comment>
<evidence type="ECO:0000313" key="7">
    <source>
        <dbReference type="Proteomes" id="UP000262210"/>
    </source>
</evidence>
<accession>A0A9C7QVU0</accession>
<reference evidence="6 7" key="1">
    <citation type="journal article" date="2018" name="Nat. Biotechnol.">
        <title>A standardized bacterial taxonomy based on genome phylogeny substantially revises the tree of life.</title>
        <authorList>
            <person name="Parks D.H."/>
            <person name="Chuvochina M."/>
            <person name="Waite D.W."/>
            <person name="Rinke C."/>
            <person name="Skarshewski A."/>
            <person name="Chaumeil P.A."/>
            <person name="Hugenholtz P."/>
        </authorList>
    </citation>
    <scope>NUCLEOTIDE SEQUENCE [LARGE SCALE GENOMIC DNA]</scope>
    <source>
        <strain evidence="6">UBA11264</strain>
    </source>
</reference>
<dbReference type="PANTHER" id="PTHR42734:SF5">
    <property type="entry name" value="IRON TRANSPORT SYSTEM ATP-BINDING PROTEIN HI_0361-RELATED"/>
    <property type="match status" value="1"/>
</dbReference>
<evidence type="ECO:0000256" key="4">
    <source>
        <dbReference type="ARBA" id="ARBA00022840"/>
    </source>
</evidence>
<evidence type="ECO:0000256" key="1">
    <source>
        <dbReference type="ARBA" id="ARBA00005417"/>
    </source>
</evidence>
<dbReference type="SUPFAM" id="SSF52540">
    <property type="entry name" value="P-loop containing nucleoside triphosphate hydrolases"/>
    <property type="match status" value="1"/>
</dbReference>
<evidence type="ECO:0000256" key="2">
    <source>
        <dbReference type="ARBA" id="ARBA00022448"/>
    </source>
</evidence>
<dbReference type="PANTHER" id="PTHR42734">
    <property type="entry name" value="METAL TRANSPORT SYSTEM ATP-BINDING PROTEIN TM_0124-RELATED"/>
    <property type="match status" value="1"/>
</dbReference>
<dbReference type="Proteomes" id="UP000262210">
    <property type="component" value="Unassembled WGS sequence"/>
</dbReference>
<dbReference type="GO" id="GO:0016887">
    <property type="term" value="F:ATP hydrolysis activity"/>
    <property type="evidence" value="ECO:0007669"/>
    <property type="project" value="InterPro"/>
</dbReference>
<keyword evidence="4" id="KW-0067">ATP-binding</keyword>
<dbReference type="CDD" id="cd03235">
    <property type="entry name" value="ABC_Metallic_Cations"/>
    <property type="match status" value="1"/>
</dbReference>
<dbReference type="InterPro" id="IPR017871">
    <property type="entry name" value="ABC_transporter-like_CS"/>
</dbReference>
<name>A0A9C7QVU0_9GAMM</name>
<dbReference type="RefSeq" id="WP_278431357.1">
    <property type="nucleotide sequence ID" value="NZ_DPSM01000018.1"/>
</dbReference>
<dbReference type="PROSITE" id="PS50893">
    <property type="entry name" value="ABC_TRANSPORTER_2"/>
    <property type="match status" value="1"/>
</dbReference>
<dbReference type="InterPro" id="IPR050153">
    <property type="entry name" value="Metal_Ion_Import_ABC"/>
</dbReference>
<dbReference type="GO" id="GO:0005524">
    <property type="term" value="F:ATP binding"/>
    <property type="evidence" value="ECO:0007669"/>
    <property type="project" value="UniProtKB-KW"/>
</dbReference>
<dbReference type="Gene3D" id="3.40.50.300">
    <property type="entry name" value="P-loop containing nucleotide triphosphate hydrolases"/>
    <property type="match status" value="1"/>
</dbReference>
<keyword evidence="2" id="KW-0813">Transport</keyword>
<sequence>MITLQEAVIGYGGATLFPPLSGHFAAGSLTAVVGVNGAGKSTLLKTLAGLLPLQNGSLSFSGNTLPRMAYLPQQAELDRQFPIVVSDLVAMGSWPQSGMFGGLRKRVALQIAEALDTVGMTSMAHSPVGELSGGQLQRVLFARLLVQQAPLILLDEPFTGIDSATTQLLLQVIAQLHRQGKTVIAVLHDMSMVANHFPQALLLTPECCHWGAASRVLEHIPALNVASPLVCRVAVAQ</sequence>
<dbReference type="AlphaFoldDB" id="A0A9C7QVU0"/>
<dbReference type="SMART" id="SM00382">
    <property type="entry name" value="AAA"/>
    <property type="match status" value="1"/>
</dbReference>
<dbReference type="Pfam" id="PF00005">
    <property type="entry name" value="ABC_tran"/>
    <property type="match status" value="1"/>
</dbReference>
<evidence type="ECO:0000313" key="6">
    <source>
        <dbReference type="EMBL" id="HCK01045.1"/>
    </source>
</evidence>
<dbReference type="PROSITE" id="PS00211">
    <property type="entry name" value="ABC_TRANSPORTER_1"/>
    <property type="match status" value="1"/>
</dbReference>
<dbReference type="InterPro" id="IPR003439">
    <property type="entry name" value="ABC_transporter-like_ATP-bd"/>
</dbReference>
<organism evidence="6 7">
    <name type="scientific">Serratia grimesii</name>
    <dbReference type="NCBI Taxonomy" id="82995"/>
    <lineage>
        <taxon>Bacteria</taxon>
        <taxon>Pseudomonadati</taxon>
        <taxon>Pseudomonadota</taxon>
        <taxon>Gammaproteobacteria</taxon>
        <taxon>Enterobacterales</taxon>
        <taxon>Yersiniaceae</taxon>
        <taxon>Serratia</taxon>
    </lineage>
</organism>
<evidence type="ECO:0000256" key="3">
    <source>
        <dbReference type="ARBA" id="ARBA00022741"/>
    </source>
</evidence>
<feature type="domain" description="ABC transporter" evidence="5">
    <location>
        <begin position="2"/>
        <end position="230"/>
    </location>
</feature>
<evidence type="ECO:0000259" key="5">
    <source>
        <dbReference type="PROSITE" id="PS50893"/>
    </source>
</evidence>